<comment type="similarity">
    <text evidence="2">Belongs to the TALE/BELL homeobox family.</text>
</comment>
<keyword evidence="3" id="KW-0805">Transcription regulation</keyword>
<protein>
    <submittedName>
        <fullName evidence="11">Homeobox protein BEL1</fullName>
    </submittedName>
</protein>
<proteinExistence type="inferred from homology"/>
<feature type="domain" description="Homeobox" evidence="10">
    <location>
        <begin position="295"/>
        <end position="358"/>
    </location>
</feature>
<evidence type="ECO:0000256" key="6">
    <source>
        <dbReference type="ARBA" id="ARBA00023163"/>
    </source>
</evidence>
<accession>A0ABD1H6Y6</accession>
<dbReference type="InterPro" id="IPR008422">
    <property type="entry name" value="KN_HD"/>
</dbReference>
<evidence type="ECO:0000256" key="3">
    <source>
        <dbReference type="ARBA" id="ARBA00023015"/>
    </source>
</evidence>
<dbReference type="SMART" id="SM00389">
    <property type="entry name" value="HOX"/>
    <property type="match status" value="1"/>
</dbReference>
<comment type="caution">
    <text evidence="11">The sequence shown here is derived from an EMBL/GenBank/DDBJ whole genome shotgun (WGS) entry which is preliminary data.</text>
</comment>
<dbReference type="PROSITE" id="PS50071">
    <property type="entry name" value="HOMEOBOX_2"/>
    <property type="match status" value="1"/>
</dbReference>
<dbReference type="InterPro" id="IPR006563">
    <property type="entry name" value="POX_dom"/>
</dbReference>
<dbReference type="InterPro" id="IPR050224">
    <property type="entry name" value="TALE_homeobox"/>
</dbReference>
<name>A0ABD1H6Y6_SALDI</name>
<evidence type="ECO:0000256" key="4">
    <source>
        <dbReference type="ARBA" id="ARBA00023125"/>
    </source>
</evidence>
<evidence type="ECO:0000313" key="12">
    <source>
        <dbReference type="Proteomes" id="UP001567538"/>
    </source>
</evidence>
<sequence>MAGTSGEENFSSAGNHPNILVSHLQTFEPTPDMYSLAAGFGLSAITSNETLMISPDSSYDPSLRCVFSCEGNERPSQGLSLSLSSSNPSSIGLQAFELRQHDDLRFGPSSSRSVNFEQPPVMQGYSHVKNSKYLSPAQELLSEFCNLGINQHEMKPRKSGESDDEKKQPPPPFFSLDLLELQRRKTKLLQMLDEVDRRYKHYRDKMKCVTSSFEAAAGGGAAAAYSTLASKAMSRHFRNLRDGIVKEIKATKKGMGEKDAASAPEGVKGETPRLRVLDQMLRQQKALQQMSMIENHPWRPQRGLPERSVSLLRAWLFEHFLHPYPSDVDKHILARQTGLSRSQVSNWFINARVRLWKPMVEEMYLEEHKEKDVDGNENAMVQSQTPDLKPSHDQLVRIDSECLSSIINNNSDKNNMKKSKTLQNDQQHFGDSYGAMELDFSGGGGGGVSLTLGRGEGVSLAFYPRDQMEECQTTPFSLLDGENQSFQYRNLMGAQLLHDLAG</sequence>
<evidence type="ECO:0000313" key="11">
    <source>
        <dbReference type="EMBL" id="KAL1551939.1"/>
    </source>
</evidence>
<evidence type="ECO:0000256" key="7">
    <source>
        <dbReference type="ARBA" id="ARBA00023242"/>
    </source>
</evidence>
<dbReference type="PANTHER" id="PTHR11850">
    <property type="entry name" value="HOMEOBOX PROTEIN TRANSCRIPTION FACTORS"/>
    <property type="match status" value="1"/>
</dbReference>
<keyword evidence="4 8" id="KW-0238">DNA-binding</keyword>
<keyword evidence="5 8" id="KW-0371">Homeobox</keyword>
<dbReference type="InterPro" id="IPR009057">
    <property type="entry name" value="Homeodomain-like_sf"/>
</dbReference>
<dbReference type="SMART" id="SM00574">
    <property type="entry name" value="POX"/>
    <property type="match status" value="1"/>
</dbReference>
<organism evidence="11 12">
    <name type="scientific">Salvia divinorum</name>
    <name type="common">Maria pastora</name>
    <name type="synonym">Diviner's sage</name>
    <dbReference type="NCBI Taxonomy" id="28513"/>
    <lineage>
        <taxon>Eukaryota</taxon>
        <taxon>Viridiplantae</taxon>
        <taxon>Streptophyta</taxon>
        <taxon>Embryophyta</taxon>
        <taxon>Tracheophyta</taxon>
        <taxon>Spermatophyta</taxon>
        <taxon>Magnoliopsida</taxon>
        <taxon>eudicotyledons</taxon>
        <taxon>Gunneridae</taxon>
        <taxon>Pentapetalae</taxon>
        <taxon>asterids</taxon>
        <taxon>lamiids</taxon>
        <taxon>Lamiales</taxon>
        <taxon>Lamiaceae</taxon>
        <taxon>Nepetoideae</taxon>
        <taxon>Mentheae</taxon>
        <taxon>Salviinae</taxon>
        <taxon>Salvia</taxon>
        <taxon>Salvia subgen. Calosphace</taxon>
    </lineage>
</organism>
<evidence type="ECO:0000256" key="1">
    <source>
        <dbReference type="ARBA" id="ARBA00004123"/>
    </source>
</evidence>
<dbReference type="AlphaFoldDB" id="A0ABD1H6Y6"/>
<comment type="subcellular location">
    <subcellularLocation>
        <location evidence="1 8">Nucleus</location>
    </subcellularLocation>
</comment>
<keyword evidence="7 8" id="KW-0539">Nucleus</keyword>
<dbReference type="Pfam" id="PF05920">
    <property type="entry name" value="Homeobox_KN"/>
    <property type="match status" value="1"/>
</dbReference>
<dbReference type="Proteomes" id="UP001567538">
    <property type="component" value="Unassembled WGS sequence"/>
</dbReference>
<feature type="DNA-binding region" description="Homeobox" evidence="8">
    <location>
        <begin position="297"/>
        <end position="359"/>
    </location>
</feature>
<dbReference type="Pfam" id="PF07526">
    <property type="entry name" value="POX"/>
    <property type="match status" value="1"/>
</dbReference>
<dbReference type="InterPro" id="IPR001356">
    <property type="entry name" value="HD"/>
</dbReference>
<gene>
    <name evidence="11" type="ORF">AAHA92_12800</name>
</gene>
<feature type="compositionally biased region" description="Basic and acidic residues" evidence="9">
    <location>
        <begin position="154"/>
        <end position="168"/>
    </location>
</feature>
<evidence type="ECO:0000259" key="10">
    <source>
        <dbReference type="PROSITE" id="PS50071"/>
    </source>
</evidence>
<dbReference type="SUPFAM" id="SSF46689">
    <property type="entry name" value="Homeodomain-like"/>
    <property type="match status" value="1"/>
</dbReference>
<keyword evidence="6" id="KW-0804">Transcription</keyword>
<dbReference type="CDD" id="cd00086">
    <property type="entry name" value="homeodomain"/>
    <property type="match status" value="1"/>
</dbReference>
<reference evidence="11 12" key="1">
    <citation type="submission" date="2024-06" db="EMBL/GenBank/DDBJ databases">
        <title>A chromosome level genome sequence of Diviner's sage (Salvia divinorum).</title>
        <authorList>
            <person name="Ford S.A."/>
            <person name="Ro D.-K."/>
            <person name="Ness R.W."/>
            <person name="Phillips M.A."/>
        </authorList>
    </citation>
    <scope>NUCLEOTIDE SEQUENCE [LARGE SCALE GENOMIC DNA]</scope>
    <source>
        <strain evidence="11">SAF-2024a</strain>
        <tissue evidence="11">Leaf</tissue>
    </source>
</reference>
<evidence type="ECO:0000256" key="2">
    <source>
        <dbReference type="ARBA" id="ARBA00006454"/>
    </source>
</evidence>
<dbReference type="GO" id="GO:0003677">
    <property type="term" value="F:DNA binding"/>
    <property type="evidence" value="ECO:0007669"/>
    <property type="project" value="UniProtKB-UniRule"/>
</dbReference>
<dbReference type="FunFam" id="1.10.10.60:FF:000083">
    <property type="entry name" value="BEL1-like homeodomain protein 4"/>
    <property type="match status" value="1"/>
</dbReference>
<evidence type="ECO:0000256" key="8">
    <source>
        <dbReference type="PROSITE-ProRule" id="PRU00108"/>
    </source>
</evidence>
<evidence type="ECO:0000256" key="5">
    <source>
        <dbReference type="ARBA" id="ARBA00023155"/>
    </source>
</evidence>
<feature type="region of interest" description="Disordered" evidence="9">
    <location>
        <begin position="154"/>
        <end position="174"/>
    </location>
</feature>
<keyword evidence="12" id="KW-1185">Reference proteome</keyword>
<dbReference type="EMBL" id="JBEAFC010000006">
    <property type="protein sequence ID" value="KAL1551939.1"/>
    <property type="molecule type" value="Genomic_DNA"/>
</dbReference>
<evidence type="ECO:0000256" key="9">
    <source>
        <dbReference type="SAM" id="MobiDB-lite"/>
    </source>
</evidence>
<dbReference type="GO" id="GO:0005634">
    <property type="term" value="C:nucleus"/>
    <property type="evidence" value="ECO:0007669"/>
    <property type="project" value="UniProtKB-SubCell"/>
</dbReference>
<dbReference type="Gene3D" id="1.10.10.60">
    <property type="entry name" value="Homeodomain-like"/>
    <property type="match status" value="1"/>
</dbReference>